<dbReference type="PANTHER" id="PTHR42718">
    <property type="entry name" value="MAJOR FACILITATOR SUPERFAMILY MULTIDRUG TRANSPORTER MFSC"/>
    <property type="match status" value="1"/>
</dbReference>
<reference evidence="10" key="1">
    <citation type="journal article" date="2019" name="Int. J. Syst. Evol. Microbiol.">
        <title>The Global Catalogue of Microorganisms (GCM) 10K type strain sequencing project: providing services to taxonomists for standard genome sequencing and annotation.</title>
        <authorList>
            <consortium name="The Broad Institute Genomics Platform"/>
            <consortium name="The Broad Institute Genome Sequencing Center for Infectious Disease"/>
            <person name="Wu L."/>
            <person name="Ma J."/>
        </authorList>
    </citation>
    <scope>NUCLEOTIDE SEQUENCE [LARGE SCALE GENOMIC DNA]</scope>
    <source>
        <strain evidence="10">CGMCC 1.10363</strain>
    </source>
</reference>
<evidence type="ECO:0000259" key="8">
    <source>
        <dbReference type="PROSITE" id="PS50850"/>
    </source>
</evidence>
<comment type="subcellular location">
    <subcellularLocation>
        <location evidence="1">Cell membrane</location>
        <topology evidence="1">Multi-pass membrane protein</topology>
    </subcellularLocation>
</comment>
<keyword evidence="3" id="KW-1003">Cell membrane</keyword>
<keyword evidence="6 7" id="KW-0472">Membrane</keyword>
<evidence type="ECO:0000256" key="5">
    <source>
        <dbReference type="ARBA" id="ARBA00022989"/>
    </source>
</evidence>
<dbReference type="CDD" id="cd17321">
    <property type="entry name" value="MFS_MMR_MDR_like"/>
    <property type="match status" value="1"/>
</dbReference>
<feature type="transmembrane region" description="Helical" evidence="7">
    <location>
        <begin position="167"/>
        <end position="189"/>
    </location>
</feature>
<dbReference type="NCBIfam" id="TIGR00711">
    <property type="entry name" value="efflux_EmrB"/>
    <property type="match status" value="1"/>
</dbReference>
<keyword evidence="4 7" id="KW-0812">Transmembrane</keyword>
<dbReference type="Gene3D" id="1.20.1250.20">
    <property type="entry name" value="MFS general substrate transporter like domains"/>
    <property type="match status" value="1"/>
</dbReference>
<feature type="transmembrane region" description="Helical" evidence="7">
    <location>
        <begin position="81"/>
        <end position="107"/>
    </location>
</feature>
<feature type="transmembrane region" description="Helical" evidence="7">
    <location>
        <begin position="113"/>
        <end position="132"/>
    </location>
</feature>
<comment type="caution">
    <text evidence="9">The sequence shown here is derived from an EMBL/GenBank/DDBJ whole genome shotgun (WGS) entry which is preliminary data.</text>
</comment>
<feature type="transmembrane region" description="Helical" evidence="7">
    <location>
        <begin position="451"/>
        <end position="470"/>
    </location>
</feature>
<dbReference type="InterPro" id="IPR036259">
    <property type="entry name" value="MFS_trans_sf"/>
</dbReference>
<evidence type="ECO:0000256" key="4">
    <source>
        <dbReference type="ARBA" id="ARBA00022692"/>
    </source>
</evidence>
<dbReference type="InterPro" id="IPR005829">
    <property type="entry name" value="Sugar_transporter_CS"/>
</dbReference>
<evidence type="ECO:0000256" key="6">
    <source>
        <dbReference type="ARBA" id="ARBA00023136"/>
    </source>
</evidence>
<keyword evidence="10" id="KW-1185">Reference proteome</keyword>
<dbReference type="Gene3D" id="1.20.1720.10">
    <property type="entry name" value="Multidrug resistance protein D"/>
    <property type="match status" value="1"/>
</dbReference>
<gene>
    <name evidence="9" type="ORF">ACFOYW_12355</name>
</gene>
<proteinExistence type="predicted"/>
<feature type="transmembrane region" description="Helical" evidence="7">
    <location>
        <begin position="335"/>
        <end position="355"/>
    </location>
</feature>
<dbReference type="InterPro" id="IPR004638">
    <property type="entry name" value="EmrB-like"/>
</dbReference>
<evidence type="ECO:0000256" key="7">
    <source>
        <dbReference type="SAM" id="Phobius"/>
    </source>
</evidence>
<dbReference type="PROSITE" id="PS00216">
    <property type="entry name" value="SUGAR_TRANSPORT_1"/>
    <property type="match status" value="1"/>
</dbReference>
<dbReference type="InterPro" id="IPR011701">
    <property type="entry name" value="MFS"/>
</dbReference>
<dbReference type="InterPro" id="IPR020846">
    <property type="entry name" value="MFS_dom"/>
</dbReference>
<dbReference type="SUPFAM" id="SSF103473">
    <property type="entry name" value="MFS general substrate transporter"/>
    <property type="match status" value="1"/>
</dbReference>
<keyword evidence="2" id="KW-0813">Transport</keyword>
<evidence type="ECO:0000256" key="3">
    <source>
        <dbReference type="ARBA" id="ARBA00022475"/>
    </source>
</evidence>
<name>A0ABV8Q9Q4_9MICO</name>
<feature type="transmembrane region" description="Helical" evidence="7">
    <location>
        <begin position="139"/>
        <end position="161"/>
    </location>
</feature>
<dbReference type="EMBL" id="JBHSCN010000005">
    <property type="protein sequence ID" value="MFC4244167.1"/>
    <property type="molecule type" value="Genomic_DNA"/>
</dbReference>
<feature type="transmembrane region" description="Helical" evidence="7">
    <location>
        <begin position="271"/>
        <end position="294"/>
    </location>
</feature>
<dbReference type="Proteomes" id="UP001595900">
    <property type="component" value="Unassembled WGS sequence"/>
</dbReference>
<feature type="transmembrane region" description="Helical" evidence="7">
    <location>
        <begin position="233"/>
        <end position="250"/>
    </location>
</feature>
<keyword evidence="5 7" id="KW-1133">Transmembrane helix</keyword>
<feature type="transmembrane region" description="Helical" evidence="7">
    <location>
        <begin position="52"/>
        <end position="69"/>
    </location>
</feature>
<sequence>MSETSAPSATRWWVLATVATAQLMVVLDSSVVNIALPSAQKDLGFTNAERQWVVTAYSLAFGSLLLLGGRLSDIVGRKVTFIIGLIGFAGSSALGGAATSFGMLVAARALQGAFGAVLAPTALAVLTTTFTIPRERARAFGVFGAIAGAGGAVGLLLGGFLTQDLSWRWSLYVNIVFAIVAVIGAFIFVHTPRLGEARPRLDIPGAALISGGLFALVLGFSNAETDGWGAVQTWGLLVACVILLAAFVLWQRRASHPLLPLAVVLNRNRGASFLSILIAGSGMFALFLFLTYYLQSSLDYSPIKTGVAFLPMIGMLILSAQFGTNVFNPRFGPKILVPIGMFVVAIGMVLLTRLGDHSTYAADVLPPLMVMGAGMGSIMPPSIQTATLGVDRHFAGVASALVNTSQQVGGSIGTSLLNTIAASAATAYVTAHQPPTQAVAIEATLHSYTTVYWVTAGIFTVGGLLAAFLFRRRRELAVAAAAEPANSAVAA</sequence>
<feature type="transmembrane region" description="Helical" evidence="7">
    <location>
        <begin position="201"/>
        <end position="221"/>
    </location>
</feature>
<dbReference type="PRINTS" id="PR01036">
    <property type="entry name" value="TCRTETB"/>
</dbReference>
<dbReference type="PANTHER" id="PTHR42718:SF46">
    <property type="entry name" value="BLR6921 PROTEIN"/>
    <property type="match status" value="1"/>
</dbReference>
<feature type="transmembrane region" description="Helical" evidence="7">
    <location>
        <begin position="12"/>
        <end position="32"/>
    </location>
</feature>
<feature type="transmembrane region" description="Helical" evidence="7">
    <location>
        <begin position="306"/>
        <end position="323"/>
    </location>
</feature>
<evidence type="ECO:0000313" key="10">
    <source>
        <dbReference type="Proteomes" id="UP001595900"/>
    </source>
</evidence>
<evidence type="ECO:0000256" key="2">
    <source>
        <dbReference type="ARBA" id="ARBA00022448"/>
    </source>
</evidence>
<evidence type="ECO:0000313" key="9">
    <source>
        <dbReference type="EMBL" id="MFC4244167.1"/>
    </source>
</evidence>
<evidence type="ECO:0000256" key="1">
    <source>
        <dbReference type="ARBA" id="ARBA00004651"/>
    </source>
</evidence>
<organism evidence="9 10">
    <name type="scientific">Gryllotalpicola reticulitermitis</name>
    <dbReference type="NCBI Taxonomy" id="1184153"/>
    <lineage>
        <taxon>Bacteria</taxon>
        <taxon>Bacillati</taxon>
        <taxon>Actinomycetota</taxon>
        <taxon>Actinomycetes</taxon>
        <taxon>Micrococcales</taxon>
        <taxon>Microbacteriaceae</taxon>
        <taxon>Gryllotalpicola</taxon>
    </lineage>
</organism>
<accession>A0ABV8Q9Q4</accession>
<dbReference type="PROSITE" id="PS50850">
    <property type="entry name" value="MFS"/>
    <property type="match status" value="1"/>
</dbReference>
<protein>
    <submittedName>
        <fullName evidence="9">MFS transporter</fullName>
    </submittedName>
</protein>
<feature type="domain" description="Major facilitator superfamily (MFS) profile" evidence="8">
    <location>
        <begin position="14"/>
        <end position="474"/>
    </location>
</feature>
<dbReference type="RefSeq" id="WP_390229260.1">
    <property type="nucleotide sequence ID" value="NZ_JBHSCN010000005.1"/>
</dbReference>
<dbReference type="Pfam" id="PF07690">
    <property type="entry name" value="MFS_1"/>
    <property type="match status" value="1"/>
</dbReference>